<evidence type="ECO:0000256" key="3">
    <source>
        <dbReference type="ARBA" id="ARBA00023163"/>
    </source>
</evidence>
<dbReference type="InterPro" id="IPR011006">
    <property type="entry name" value="CheY-like_superfamily"/>
</dbReference>
<dbReference type="Gene3D" id="1.10.10.10">
    <property type="entry name" value="Winged helix-like DNA-binding domain superfamily/Winged helix DNA-binding domain"/>
    <property type="match status" value="1"/>
</dbReference>
<evidence type="ECO:0000256" key="5">
    <source>
        <dbReference type="PROSITE-ProRule" id="PRU01091"/>
    </source>
</evidence>
<evidence type="ECO:0000256" key="1">
    <source>
        <dbReference type="ARBA" id="ARBA00023015"/>
    </source>
</evidence>
<dbReference type="Gene3D" id="3.40.50.2300">
    <property type="match status" value="1"/>
</dbReference>
<dbReference type="GO" id="GO:0000976">
    <property type="term" value="F:transcription cis-regulatory region binding"/>
    <property type="evidence" value="ECO:0007669"/>
    <property type="project" value="TreeGrafter"/>
</dbReference>
<dbReference type="PROSITE" id="PS51755">
    <property type="entry name" value="OMPR_PHOB"/>
    <property type="match status" value="1"/>
</dbReference>
<dbReference type="InterPro" id="IPR039420">
    <property type="entry name" value="WalR-like"/>
</dbReference>
<dbReference type="Pfam" id="PF00072">
    <property type="entry name" value="Response_reg"/>
    <property type="match status" value="1"/>
</dbReference>
<evidence type="ECO:0000256" key="4">
    <source>
        <dbReference type="PROSITE-ProRule" id="PRU00169"/>
    </source>
</evidence>
<gene>
    <name evidence="8" type="ORF">E2F49_15090</name>
</gene>
<dbReference type="RefSeq" id="WP_133394654.1">
    <property type="nucleotide sequence ID" value="NZ_SMTG01000007.1"/>
</dbReference>
<dbReference type="OrthoDB" id="6117814at2"/>
<evidence type="ECO:0000256" key="2">
    <source>
        <dbReference type="ARBA" id="ARBA00023125"/>
    </source>
</evidence>
<keyword evidence="2 5" id="KW-0238">DNA-binding</keyword>
<dbReference type="CDD" id="cd00383">
    <property type="entry name" value="trans_reg_C"/>
    <property type="match status" value="1"/>
</dbReference>
<dbReference type="EMBL" id="SMTG01000007">
    <property type="protein sequence ID" value="TDK29259.1"/>
    <property type="molecule type" value="Genomic_DNA"/>
</dbReference>
<dbReference type="GO" id="GO:0000156">
    <property type="term" value="F:phosphorelay response regulator activity"/>
    <property type="evidence" value="ECO:0007669"/>
    <property type="project" value="TreeGrafter"/>
</dbReference>
<keyword evidence="3" id="KW-0804">Transcription</keyword>
<dbReference type="PROSITE" id="PS50110">
    <property type="entry name" value="RESPONSE_REGULATORY"/>
    <property type="match status" value="1"/>
</dbReference>
<dbReference type="InterPro" id="IPR001867">
    <property type="entry name" value="OmpR/PhoB-type_DNA-bd"/>
</dbReference>
<dbReference type="AlphaFoldDB" id="A0A4R5U6C1"/>
<comment type="caution">
    <text evidence="8">The sequence shown here is derived from an EMBL/GenBank/DDBJ whole genome shotgun (WGS) entry which is preliminary data.</text>
</comment>
<keyword evidence="1" id="KW-0805">Transcription regulation</keyword>
<evidence type="ECO:0000259" key="7">
    <source>
        <dbReference type="PROSITE" id="PS51755"/>
    </source>
</evidence>
<protein>
    <submittedName>
        <fullName evidence="8">Response regulator transcription factor</fullName>
    </submittedName>
</protein>
<dbReference type="InterPro" id="IPR001789">
    <property type="entry name" value="Sig_transdc_resp-reg_receiver"/>
</dbReference>
<accession>A0A4R5U6C1</accession>
<organism evidence="8 9">
    <name type="scientific">Luteimonas terrae</name>
    <dbReference type="NCBI Taxonomy" id="1530191"/>
    <lineage>
        <taxon>Bacteria</taxon>
        <taxon>Pseudomonadati</taxon>
        <taxon>Pseudomonadota</taxon>
        <taxon>Gammaproteobacteria</taxon>
        <taxon>Lysobacterales</taxon>
        <taxon>Lysobacteraceae</taxon>
        <taxon>Luteimonas</taxon>
    </lineage>
</organism>
<dbReference type="PANTHER" id="PTHR48111">
    <property type="entry name" value="REGULATOR OF RPOS"/>
    <property type="match status" value="1"/>
</dbReference>
<keyword evidence="9" id="KW-1185">Reference proteome</keyword>
<sequence>MTVSAALRVAVLEDEAMLRERILLPGLQRFGFDTAGFETIAALRAHLDAHPVDLVVLDVGLPDGDGFSLARSLRETRPLLGLVMLTSRADTGDRVRGLSEGADAYLTKPVEIDLLAATLYSLARRIDTTAPTGTREAVRDWRLSDDGWCLLSPSGGSAALTQSERRLCRRLFDTPGELVSREALIEALTDQVHDFDAHRIDSMIHRLRGKARTRCGEELPLTAVHGRGYMLNPGG</sequence>
<dbReference type="SMART" id="SM00448">
    <property type="entry name" value="REC"/>
    <property type="match status" value="1"/>
</dbReference>
<dbReference type="SUPFAM" id="SSF46894">
    <property type="entry name" value="C-terminal effector domain of the bipartite response regulators"/>
    <property type="match status" value="1"/>
</dbReference>
<keyword evidence="4" id="KW-0597">Phosphoprotein</keyword>
<evidence type="ECO:0000313" key="9">
    <source>
        <dbReference type="Proteomes" id="UP000295543"/>
    </source>
</evidence>
<dbReference type="SUPFAM" id="SSF52172">
    <property type="entry name" value="CheY-like"/>
    <property type="match status" value="1"/>
</dbReference>
<dbReference type="InterPro" id="IPR036388">
    <property type="entry name" value="WH-like_DNA-bd_sf"/>
</dbReference>
<dbReference type="GO" id="GO:0006355">
    <property type="term" value="P:regulation of DNA-templated transcription"/>
    <property type="evidence" value="ECO:0007669"/>
    <property type="project" value="InterPro"/>
</dbReference>
<dbReference type="Pfam" id="PF00486">
    <property type="entry name" value="Trans_reg_C"/>
    <property type="match status" value="1"/>
</dbReference>
<feature type="DNA-binding region" description="OmpR/PhoB-type" evidence="5">
    <location>
        <begin position="133"/>
        <end position="233"/>
    </location>
</feature>
<feature type="domain" description="Response regulatory" evidence="6">
    <location>
        <begin position="8"/>
        <end position="123"/>
    </location>
</feature>
<feature type="modified residue" description="4-aspartylphosphate" evidence="4">
    <location>
        <position position="58"/>
    </location>
</feature>
<name>A0A4R5U6C1_9GAMM</name>
<reference evidence="8 9" key="1">
    <citation type="submission" date="2019-03" db="EMBL/GenBank/DDBJ databases">
        <title>Luteimonas zhaokaii sp.nov., isolated from the rectal contents of Plateau pika in Yushu, Qinghai Province, China.</title>
        <authorList>
            <person name="Zhang G."/>
        </authorList>
    </citation>
    <scope>NUCLEOTIDE SEQUENCE [LARGE SCALE GENOMIC DNA]</scope>
    <source>
        <strain evidence="8 9">THG-MD21</strain>
    </source>
</reference>
<dbReference type="Proteomes" id="UP000295543">
    <property type="component" value="Unassembled WGS sequence"/>
</dbReference>
<evidence type="ECO:0000313" key="8">
    <source>
        <dbReference type="EMBL" id="TDK29259.1"/>
    </source>
</evidence>
<dbReference type="GO" id="GO:0032993">
    <property type="term" value="C:protein-DNA complex"/>
    <property type="evidence" value="ECO:0007669"/>
    <property type="project" value="TreeGrafter"/>
</dbReference>
<dbReference type="CDD" id="cd17574">
    <property type="entry name" value="REC_OmpR"/>
    <property type="match status" value="1"/>
</dbReference>
<feature type="domain" description="OmpR/PhoB-type" evidence="7">
    <location>
        <begin position="133"/>
        <end position="233"/>
    </location>
</feature>
<evidence type="ECO:0000259" key="6">
    <source>
        <dbReference type="PROSITE" id="PS50110"/>
    </source>
</evidence>
<dbReference type="PANTHER" id="PTHR48111:SF67">
    <property type="entry name" value="TRANSCRIPTIONAL REGULATORY PROTEIN TCTD"/>
    <property type="match status" value="1"/>
</dbReference>
<dbReference type="GO" id="GO:0005829">
    <property type="term" value="C:cytosol"/>
    <property type="evidence" value="ECO:0007669"/>
    <property type="project" value="TreeGrafter"/>
</dbReference>
<proteinExistence type="predicted"/>
<dbReference type="InterPro" id="IPR016032">
    <property type="entry name" value="Sig_transdc_resp-reg_C-effctor"/>
</dbReference>
<dbReference type="SMART" id="SM00862">
    <property type="entry name" value="Trans_reg_C"/>
    <property type="match status" value="1"/>
</dbReference>